<keyword evidence="2" id="KW-1185">Reference proteome</keyword>
<proteinExistence type="predicted"/>
<dbReference type="EMBL" id="JAJTWU010000003">
    <property type="protein sequence ID" value="MCE4554774.1"/>
    <property type="molecule type" value="Genomic_DNA"/>
</dbReference>
<evidence type="ECO:0008006" key="3">
    <source>
        <dbReference type="Google" id="ProtNLM"/>
    </source>
</evidence>
<protein>
    <recommendedName>
        <fullName evidence="3">Lipoprotein</fullName>
    </recommendedName>
</protein>
<reference evidence="1 2" key="1">
    <citation type="submission" date="2021-12" db="EMBL/GenBank/DDBJ databases">
        <title>Genome seq of P8.</title>
        <authorList>
            <person name="Seo T."/>
        </authorList>
    </citation>
    <scope>NUCLEOTIDE SEQUENCE [LARGE SCALE GENOMIC DNA]</scope>
    <source>
        <strain evidence="1 2">P8</strain>
    </source>
</reference>
<accession>A0ABS8XVN3</accession>
<dbReference type="PROSITE" id="PS51257">
    <property type="entry name" value="PROKAR_LIPOPROTEIN"/>
    <property type="match status" value="1"/>
</dbReference>
<sequence length="407" mass="42863">MHQTQRTSRAYAWMARLSAVAAALVLSGCGSIVYKDAASTYVAAGRAVTTNLATASLTLARAQDDQKAIKIAADASCPIKERRLFVRSPSNTSLFATAVGSYPKAKQSSDCQGVLRCKANPGSAGCSSACYSAAEGACIALLDGEGASVLKDQAVADDARQQAKTLAAAIADAEYGSPAAVESKLIEANLTALTEYLDLLGKLTTKQESEVKADADKLVKRLDNTLNDVKELTGASLSASDAATKTKITGMLGAAAKLISSVQVIAANARDAAAIRKIVNDRSADVDALVDSIQDVAVGDAMLAAALSDLARLKQREWLQDRFTAERSADRRYLMLVEERKKFTYSDGPALTRSVTALFAAMKTSHAALIQLVQNPSDEDKRAIAQAAFQEFKSIASDVAALAKLFV</sequence>
<gene>
    <name evidence="1" type="ORF">LXT13_10050</name>
</gene>
<organism evidence="1 2">
    <name type="scientific">Pelomonas cellulosilytica</name>
    <dbReference type="NCBI Taxonomy" id="2906762"/>
    <lineage>
        <taxon>Bacteria</taxon>
        <taxon>Pseudomonadati</taxon>
        <taxon>Pseudomonadota</taxon>
        <taxon>Betaproteobacteria</taxon>
        <taxon>Burkholderiales</taxon>
        <taxon>Sphaerotilaceae</taxon>
        <taxon>Roseateles</taxon>
    </lineage>
</organism>
<dbReference type="Proteomes" id="UP001200741">
    <property type="component" value="Unassembled WGS sequence"/>
</dbReference>
<comment type="caution">
    <text evidence="1">The sequence shown here is derived from an EMBL/GenBank/DDBJ whole genome shotgun (WGS) entry which is preliminary data.</text>
</comment>
<dbReference type="RefSeq" id="WP_233371783.1">
    <property type="nucleotide sequence ID" value="NZ_JAJTWU010000003.1"/>
</dbReference>
<evidence type="ECO:0000313" key="1">
    <source>
        <dbReference type="EMBL" id="MCE4554774.1"/>
    </source>
</evidence>
<name>A0ABS8XVN3_9BURK</name>
<evidence type="ECO:0000313" key="2">
    <source>
        <dbReference type="Proteomes" id="UP001200741"/>
    </source>
</evidence>